<comment type="caution">
    <text evidence="1">The sequence shown here is derived from an EMBL/GenBank/DDBJ whole genome shotgun (WGS) entry which is preliminary data.</text>
</comment>
<keyword evidence="1" id="KW-0413">Isomerase</keyword>
<dbReference type="AlphaFoldDB" id="A0A1X4NM99"/>
<dbReference type="OrthoDB" id="7874733at2"/>
<dbReference type="GO" id="GO:0016853">
    <property type="term" value="F:isomerase activity"/>
    <property type="evidence" value="ECO:0007669"/>
    <property type="project" value="UniProtKB-KW"/>
</dbReference>
<dbReference type="EMBL" id="JFKC01000005">
    <property type="protein sequence ID" value="OSQ51404.1"/>
    <property type="molecule type" value="Genomic_DNA"/>
</dbReference>
<sequence length="64" mass="7293">MCLTAEAFALFLNMIMVPEITSEPGRIIVHAETRDAHWVAVGDEWCTMAPQIDRMERFAALRTE</sequence>
<dbReference type="Proteomes" id="UP000193926">
    <property type="component" value="Unassembled WGS sequence"/>
</dbReference>
<evidence type="ECO:0000313" key="2">
    <source>
        <dbReference type="Proteomes" id="UP000193926"/>
    </source>
</evidence>
<accession>A0A1X4NM99</accession>
<reference evidence="1 2" key="1">
    <citation type="submission" date="2014-03" db="EMBL/GenBank/DDBJ databases">
        <title>The draft genome sequence of Marivita geojedonensis KCTC 23882.</title>
        <authorList>
            <person name="Lai Q."/>
            <person name="Shao Z."/>
        </authorList>
    </citation>
    <scope>NUCLEOTIDE SEQUENCE [LARGE SCALE GENOMIC DNA]</scope>
    <source>
        <strain evidence="1 2">DPG-138</strain>
    </source>
</reference>
<evidence type="ECO:0000313" key="1">
    <source>
        <dbReference type="EMBL" id="OSQ51404.1"/>
    </source>
</evidence>
<protein>
    <submittedName>
        <fullName evidence="1">Ketol-acid reductoisomerase</fullName>
    </submittedName>
</protein>
<keyword evidence="2" id="KW-1185">Reference proteome</keyword>
<dbReference type="RefSeq" id="WP_085636207.1">
    <property type="nucleotide sequence ID" value="NZ_JFKC01000005.1"/>
</dbReference>
<name>A0A1X4NM99_9RHOB</name>
<organism evidence="1 2">
    <name type="scientific">Marivita geojedonensis</name>
    <dbReference type="NCBI Taxonomy" id="1123756"/>
    <lineage>
        <taxon>Bacteria</taxon>
        <taxon>Pseudomonadati</taxon>
        <taxon>Pseudomonadota</taxon>
        <taxon>Alphaproteobacteria</taxon>
        <taxon>Rhodobacterales</taxon>
        <taxon>Roseobacteraceae</taxon>
        <taxon>Marivita</taxon>
    </lineage>
</organism>
<proteinExistence type="predicted"/>
<gene>
    <name evidence="1" type="ORF">MGEO_08010</name>
</gene>